<evidence type="ECO:0000313" key="3">
    <source>
        <dbReference type="Proteomes" id="UP000015105"/>
    </source>
</evidence>
<dbReference type="AlphaFoldDB" id="A0A453BBJ4"/>
<dbReference type="EnsemblPlants" id="AET2Gv20438900.11">
    <property type="protein sequence ID" value="AET2Gv20438900.11"/>
    <property type="gene ID" value="AET2Gv20438900"/>
</dbReference>
<reference evidence="3" key="1">
    <citation type="journal article" date="2014" name="Science">
        <title>Ancient hybridizations among the ancestral genomes of bread wheat.</title>
        <authorList>
            <consortium name="International Wheat Genome Sequencing Consortium,"/>
            <person name="Marcussen T."/>
            <person name="Sandve S.R."/>
            <person name="Heier L."/>
            <person name="Spannagl M."/>
            <person name="Pfeifer M."/>
            <person name="Jakobsen K.S."/>
            <person name="Wulff B.B."/>
            <person name="Steuernagel B."/>
            <person name="Mayer K.F."/>
            <person name="Olsen O.A."/>
        </authorList>
    </citation>
    <scope>NUCLEOTIDE SEQUENCE [LARGE SCALE GENOMIC DNA]</scope>
    <source>
        <strain evidence="3">cv. AL8/78</strain>
    </source>
</reference>
<proteinExistence type="predicted"/>
<keyword evidence="1" id="KW-0812">Transmembrane</keyword>
<protein>
    <submittedName>
        <fullName evidence="2">Uncharacterized protein</fullName>
    </submittedName>
</protein>
<dbReference type="Proteomes" id="UP000015105">
    <property type="component" value="Chromosome 2D"/>
</dbReference>
<feature type="transmembrane region" description="Helical" evidence="1">
    <location>
        <begin position="20"/>
        <end position="43"/>
    </location>
</feature>
<reference evidence="2" key="3">
    <citation type="journal article" date="2017" name="Nature">
        <title>Genome sequence of the progenitor of the wheat D genome Aegilops tauschii.</title>
        <authorList>
            <person name="Luo M.C."/>
            <person name="Gu Y.Q."/>
            <person name="Puiu D."/>
            <person name="Wang H."/>
            <person name="Twardziok S.O."/>
            <person name="Deal K.R."/>
            <person name="Huo N."/>
            <person name="Zhu T."/>
            <person name="Wang L."/>
            <person name="Wang Y."/>
            <person name="McGuire P.E."/>
            <person name="Liu S."/>
            <person name="Long H."/>
            <person name="Ramasamy R.K."/>
            <person name="Rodriguez J.C."/>
            <person name="Van S.L."/>
            <person name="Yuan L."/>
            <person name="Wang Z."/>
            <person name="Xia Z."/>
            <person name="Xiao L."/>
            <person name="Anderson O.D."/>
            <person name="Ouyang S."/>
            <person name="Liang Y."/>
            <person name="Zimin A.V."/>
            <person name="Pertea G."/>
            <person name="Qi P."/>
            <person name="Bennetzen J.L."/>
            <person name="Dai X."/>
            <person name="Dawson M.W."/>
            <person name="Muller H.G."/>
            <person name="Kugler K."/>
            <person name="Rivarola-Duarte L."/>
            <person name="Spannagl M."/>
            <person name="Mayer K.F.X."/>
            <person name="Lu F.H."/>
            <person name="Bevan M.W."/>
            <person name="Leroy P."/>
            <person name="Li P."/>
            <person name="You F.M."/>
            <person name="Sun Q."/>
            <person name="Liu Z."/>
            <person name="Lyons E."/>
            <person name="Wicker T."/>
            <person name="Salzberg S.L."/>
            <person name="Devos K.M."/>
            <person name="Dvorak J."/>
        </authorList>
    </citation>
    <scope>NUCLEOTIDE SEQUENCE [LARGE SCALE GENOMIC DNA]</scope>
    <source>
        <strain evidence="2">cv. AL8/78</strain>
    </source>
</reference>
<reference evidence="3" key="2">
    <citation type="journal article" date="2017" name="Nat. Plants">
        <title>The Aegilops tauschii genome reveals multiple impacts of transposons.</title>
        <authorList>
            <person name="Zhao G."/>
            <person name="Zou C."/>
            <person name="Li K."/>
            <person name="Wang K."/>
            <person name="Li T."/>
            <person name="Gao L."/>
            <person name="Zhang X."/>
            <person name="Wang H."/>
            <person name="Yang Z."/>
            <person name="Liu X."/>
            <person name="Jiang W."/>
            <person name="Mao L."/>
            <person name="Kong X."/>
            <person name="Jiao Y."/>
            <person name="Jia J."/>
        </authorList>
    </citation>
    <scope>NUCLEOTIDE SEQUENCE [LARGE SCALE GENOMIC DNA]</scope>
    <source>
        <strain evidence="3">cv. AL8/78</strain>
    </source>
</reference>
<name>A0A453BBJ4_AEGTS</name>
<organism evidence="2 3">
    <name type="scientific">Aegilops tauschii subsp. strangulata</name>
    <name type="common">Goatgrass</name>
    <dbReference type="NCBI Taxonomy" id="200361"/>
    <lineage>
        <taxon>Eukaryota</taxon>
        <taxon>Viridiplantae</taxon>
        <taxon>Streptophyta</taxon>
        <taxon>Embryophyta</taxon>
        <taxon>Tracheophyta</taxon>
        <taxon>Spermatophyta</taxon>
        <taxon>Magnoliopsida</taxon>
        <taxon>Liliopsida</taxon>
        <taxon>Poales</taxon>
        <taxon>Poaceae</taxon>
        <taxon>BOP clade</taxon>
        <taxon>Pooideae</taxon>
        <taxon>Triticodae</taxon>
        <taxon>Triticeae</taxon>
        <taxon>Triticinae</taxon>
        <taxon>Aegilops</taxon>
    </lineage>
</organism>
<reference evidence="2" key="4">
    <citation type="submission" date="2019-03" db="UniProtKB">
        <authorList>
            <consortium name="EnsemblPlants"/>
        </authorList>
    </citation>
    <scope>IDENTIFICATION</scope>
</reference>
<keyword evidence="1" id="KW-1133">Transmembrane helix</keyword>
<keyword evidence="1" id="KW-0472">Membrane</keyword>
<evidence type="ECO:0000313" key="2">
    <source>
        <dbReference type="EnsemblPlants" id="AET2Gv20438900.11"/>
    </source>
</evidence>
<dbReference type="Gramene" id="AET2Gv20438900.11">
    <property type="protein sequence ID" value="AET2Gv20438900.11"/>
    <property type="gene ID" value="AET2Gv20438900"/>
</dbReference>
<sequence length="48" mass="5179">MSCMLNIGFLVVQGPEQNALGNVLVVCLLGGIFSGVVLDWMWLIGKGW</sequence>
<accession>A0A453BBJ4</accession>
<evidence type="ECO:0000256" key="1">
    <source>
        <dbReference type="SAM" id="Phobius"/>
    </source>
</evidence>
<keyword evidence="3" id="KW-1185">Reference proteome</keyword>
<reference evidence="2" key="5">
    <citation type="journal article" date="2021" name="G3 (Bethesda)">
        <title>Aegilops tauschii genome assembly Aet v5.0 features greater sequence contiguity and improved annotation.</title>
        <authorList>
            <person name="Wang L."/>
            <person name="Zhu T."/>
            <person name="Rodriguez J.C."/>
            <person name="Deal K.R."/>
            <person name="Dubcovsky J."/>
            <person name="McGuire P.E."/>
            <person name="Lux T."/>
            <person name="Spannagl M."/>
            <person name="Mayer K.F.X."/>
            <person name="Baldrich P."/>
            <person name="Meyers B.C."/>
            <person name="Huo N."/>
            <person name="Gu Y.Q."/>
            <person name="Zhou H."/>
            <person name="Devos K.M."/>
            <person name="Bennetzen J.L."/>
            <person name="Unver T."/>
            <person name="Budak H."/>
            <person name="Gulick P.J."/>
            <person name="Galiba G."/>
            <person name="Kalapos B."/>
            <person name="Nelson D.R."/>
            <person name="Li P."/>
            <person name="You F.M."/>
            <person name="Luo M.C."/>
            <person name="Dvorak J."/>
        </authorList>
    </citation>
    <scope>NUCLEOTIDE SEQUENCE [LARGE SCALE GENOMIC DNA]</scope>
    <source>
        <strain evidence="2">cv. AL8/78</strain>
    </source>
</reference>